<comment type="similarity">
    <text evidence="1">Belongs to the short-chain dehydrogenases/reductases (SDR) family.</text>
</comment>
<dbReference type="InterPro" id="IPR036291">
    <property type="entry name" value="NAD(P)-bd_dom_sf"/>
</dbReference>
<evidence type="ECO:0000313" key="4">
    <source>
        <dbReference type="EMBL" id="NYI45471.1"/>
    </source>
</evidence>
<proteinExistence type="inferred from homology"/>
<dbReference type="InterPro" id="IPR002347">
    <property type="entry name" value="SDR_fam"/>
</dbReference>
<keyword evidence="7" id="KW-1185">Reference proteome</keyword>
<dbReference type="PRINTS" id="PR00080">
    <property type="entry name" value="SDRFAMILY"/>
</dbReference>
<dbReference type="PRINTS" id="PR00081">
    <property type="entry name" value="GDHRDH"/>
</dbReference>
<gene>
    <name evidence="4" type="ORF">BJ993_002551</name>
    <name evidence="5" type="ORF">CFH99_02940</name>
</gene>
<dbReference type="Proteomes" id="UP000562045">
    <property type="component" value="Unassembled WGS sequence"/>
</dbReference>
<dbReference type="Gene3D" id="3.40.50.720">
    <property type="entry name" value="NAD(P)-binding Rossmann-like Domain"/>
    <property type="match status" value="1"/>
</dbReference>
<evidence type="ECO:0000256" key="3">
    <source>
        <dbReference type="ARBA" id="ARBA00023002"/>
    </source>
</evidence>
<dbReference type="Pfam" id="PF13561">
    <property type="entry name" value="adh_short_C2"/>
    <property type="match status" value="1"/>
</dbReference>
<dbReference type="EMBL" id="CP022295">
    <property type="protein sequence ID" value="QSR24573.1"/>
    <property type="molecule type" value="Genomic_DNA"/>
</dbReference>
<protein>
    <submittedName>
        <fullName evidence="5">Gluconate 5-dehydrogenase</fullName>
    </submittedName>
</protein>
<dbReference type="EMBL" id="JACBZM010000001">
    <property type="protein sequence ID" value="NYI45471.1"/>
    <property type="molecule type" value="Genomic_DNA"/>
</dbReference>
<reference evidence="4 6" key="2">
    <citation type="submission" date="2020-07" db="EMBL/GenBank/DDBJ databases">
        <title>Sequencing the genomes of 1000 actinobacteria strains.</title>
        <authorList>
            <person name="Klenk H.-P."/>
        </authorList>
    </citation>
    <scope>NUCLEOTIDE SEQUENCE [LARGE SCALE GENOMIC DNA]</scope>
    <source>
        <strain evidence="4 6">DSM 15131</strain>
    </source>
</reference>
<evidence type="ECO:0000313" key="7">
    <source>
        <dbReference type="Proteomes" id="UP000662818"/>
    </source>
</evidence>
<keyword evidence="3" id="KW-0560">Oxidoreductase</keyword>
<sequence length="260" mass="26302">MSSLFDLTGTVAIVSGASGRLGPAMVTALAGAGATVVAVGRSSSRLAEAVGDVPGVELATCDITSDEWPALVADVAQRHGRLDVLVNNAHVARGGSMRTSTDDDYREAFDLAVTASARAINAARPALAASAAAGGPASVVNVSSMYGVVAPDLSIYAAEAHRNPPFYGTAKAAMLQLTRYAAAELGPEGIRVNALVLGPFPGEPGTPEAEELLGRIAGLTLLGRVGQPEEVMSALLFLASPASSFVTGSTVEVDGGWTAR</sequence>
<dbReference type="PANTHER" id="PTHR43618:SF8">
    <property type="entry name" value="7ALPHA-HYDROXYSTEROID DEHYDROGENASE"/>
    <property type="match status" value="1"/>
</dbReference>
<evidence type="ECO:0000313" key="6">
    <source>
        <dbReference type="Proteomes" id="UP000562045"/>
    </source>
</evidence>
<dbReference type="PANTHER" id="PTHR43618">
    <property type="entry name" value="7-ALPHA-HYDROXYSTEROID DEHYDROGENASE"/>
    <property type="match status" value="1"/>
</dbReference>
<name>A0A7Y9ZIF5_9ACTN</name>
<organism evidence="4 6">
    <name type="scientific">Nocardioides aromaticivorans</name>
    <dbReference type="NCBI Taxonomy" id="200618"/>
    <lineage>
        <taxon>Bacteria</taxon>
        <taxon>Bacillati</taxon>
        <taxon>Actinomycetota</taxon>
        <taxon>Actinomycetes</taxon>
        <taxon>Propionibacteriales</taxon>
        <taxon>Nocardioidaceae</taxon>
        <taxon>Nocardioides</taxon>
    </lineage>
</organism>
<evidence type="ECO:0000313" key="5">
    <source>
        <dbReference type="EMBL" id="QSR24573.1"/>
    </source>
</evidence>
<dbReference type="Proteomes" id="UP000662818">
    <property type="component" value="Chromosome"/>
</dbReference>
<dbReference type="InterPro" id="IPR052178">
    <property type="entry name" value="Sec_Metab_Biosynth_SDR"/>
</dbReference>
<dbReference type="GO" id="GO:0016491">
    <property type="term" value="F:oxidoreductase activity"/>
    <property type="evidence" value="ECO:0007669"/>
    <property type="project" value="UniProtKB-KW"/>
</dbReference>
<reference evidence="5 7" key="1">
    <citation type="submission" date="2017-06" db="EMBL/GenBank/DDBJ databases">
        <title>Complete Genome Sequence of the Soil Carbazole-Degrading Bacterium Nocardioides aromaticivorans IC177.</title>
        <authorList>
            <person name="Vejarano F."/>
            <person name="Suzuki-Minakuchi C."/>
            <person name="Ohtsubo Y."/>
            <person name="Tsuda M."/>
            <person name="Okada K."/>
            <person name="Nojiri H."/>
        </authorList>
    </citation>
    <scope>NUCLEOTIDE SEQUENCE [LARGE SCALE GENOMIC DNA]</scope>
    <source>
        <strain evidence="5 7">IC177</strain>
    </source>
</reference>
<evidence type="ECO:0000256" key="2">
    <source>
        <dbReference type="ARBA" id="ARBA00022857"/>
    </source>
</evidence>
<evidence type="ECO:0000256" key="1">
    <source>
        <dbReference type="ARBA" id="ARBA00006484"/>
    </source>
</evidence>
<dbReference type="RefSeq" id="WP_179649081.1">
    <property type="nucleotide sequence ID" value="NZ_CP022295.1"/>
</dbReference>
<accession>A0A7Y9ZIF5</accession>
<dbReference type="FunFam" id="3.40.50.720:FF:000084">
    <property type="entry name" value="Short-chain dehydrogenase reductase"/>
    <property type="match status" value="1"/>
</dbReference>
<keyword evidence="2" id="KW-0521">NADP</keyword>
<dbReference type="AlphaFoldDB" id="A0A7Y9ZIF5"/>
<dbReference type="SUPFAM" id="SSF51735">
    <property type="entry name" value="NAD(P)-binding Rossmann-fold domains"/>
    <property type="match status" value="1"/>
</dbReference>